<keyword evidence="6" id="KW-1185">Reference proteome</keyword>
<evidence type="ECO:0000259" key="3">
    <source>
        <dbReference type="Pfam" id="PF07583"/>
    </source>
</evidence>
<protein>
    <recommendedName>
        <fullName evidence="7">DUF1553 domain-containing protein</fullName>
    </recommendedName>
</protein>
<evidence type="ECO:0000313" key="5">
    <source>
        <dbReference type="EMBL" id="QDU24324.1"/>
    </source>
</evidence>
<dbReference type="Proteomes" id="UP000319576">
    <property type="component" value="Chromosome"/>
</dbReference>
<dbReference type="PANTHER" id="PTHR35889:SF3">
    <property type="entry name" value="F-BOX DOMAIN-CONTAINING PROTEIN"/>
    <property type="match status" value="1"/>
</dbReference>
<reference evidence="5 6" key="1">
    <citation type="submission" date="2019-02" db="EMBL/GenBank/DDBJ databases">
        <title>Deep-cultivation of Planctomycetes and their phenomic and genomic characterization uncovers novel biology.</title>
        <authorList>
            <person name="Wiegand S."/>
            <person name="Jogler M."/>
            <person name="Boedeker C."/>
            <person name="Pinto D."/>
            <person name="Vollmers J."/>
            <person name="Rivas-Marin E."/>
            <person name="Kohn T."/>
            <person name="Peeters S.H."/>
            <person name="Heuer A."/>
            <person name="Rast P."/>
            <person name="Oberbeckmann S."/>
            <person name="Bunk B."/>
            <person name="Jeske O."/>
            <person name="Meyerdierks A."/>
            <person name="Storesund J.E."/>
            <person name="Kallscheuer N."/>
            <person name="Luecker S."/>
            <person name="Lage O.M."/>
            <person name="Pohl T."/>
            <person name="Merkel B.J."/>
            <person name="Hornburger P."/>
            <person name="Mueller R.-W."/>
            <person name="Bruemmer F."/>
            <person name="Labrenz M."/>
            <person name="Spormann A.M."/>
            <person name="Op den Camp H."/>
            <person name="Overmann J."/>
            <person name="Amann R."/>
            <person name="Jetten M.S.M."/>
            <person name="Mascher T."/>
            <person name="Medema M.H."/>
            <person name="Devos D.P."/>
            <person name="Kaster A.-K."/>
            <person name="Ovreas L."/>
            <person name="Rohde M."/>
            <person name="Galperin M.Y."/>
            <person name="Jogler C."/>
        </authorList>
    </citation>
    <scope>NUCLEOTIDE SEQUENCE [LARGE SCALE GENOMIC DNA]</scope>
    <source>
        <strain evidence="5 6">ETA_A1</strain>
    </source>
</reference>
<evidence type="ECO:0000256" key="2">
    <source>
        <dbReference type="SAM" id="SignalP"/>
    </source>
</evidence>
<evidence type="ECO:0000256" key="1">
    <source>
        <dbReference type="SAM" id="MobiDB-lite"/>
    </source>
</evidence>
<dbReference type="RefSeq" id="WP_145244489.1">
    <property type="nucleotide sequence ID" value="NZ_CP036273.1"/>
</dbReference>
<dbReference type="KEGG" id="uli:ETAA1_63380"/>
<name>A0A517Y3Q7_9BACT</name>
<dbReference type="PANTHER" id="PTHR35889">
    <property type="entry name" value="CYCLOINULO-OLIGOSACCHARIDE FRUCTANOTRANSFERASE-RELATED"/>
    <property type="match status" value="1"/>
</dbReference>
<accession>A0A517Y3Q7</accession>
<dbReference type="InterPro" id="IPR011444">
    <property type="entry name" value="DUF1549"/>
</dbReference>
<dbReference type="EMBL" id="CP036273">
    <property type="protein sequence ID" value="QDU24324.1"/>
    <property type="molecule type" value="Genomic_DNA"/>
</dbReference>
<dbReference type="Pfam" id="PF07583">
    <property type="entry name" value="PSCyt2"/>
    <property type="match status" value="1"/>
</dbReference>
<dbReference type="AlphaFoldDB" id="A0A517Y3Q7"/>
<dbReference type="InterPro" id="IPR022655">
    <property type="entry name" value="DUF1553"/>
</dbReference>
<feature type="domain" description="DUF1553" evidence="4">
    <location>
        <begin position="317"/>
        <end position="537"/>
    </location>
</feature>
<dbReference type="Pfam" id="PF07587">
    <property type="entry name" value="PSD1"/>
    <property type="match status" value="1"/>
</dbReference>
<evidence type="ECO:0008006" key="7">
    <source>
        <dbReference type="Google" id="ProtNLM"/>
    </source>
</evidence>
<organism evidence="5 6">
    <name type="scientific">Urbifossiella limnaea</name>
    <dbReference type="NCBI Taxonomy" id="2528023"/>
    <lineage>
        <taxon>Bacteria</taxon>
        <taxon>Pseudomonadati</taxon>
        <taxon>Planctomycetota</taxon>
        <taxon>Planctomycetia</taxon>
        <taxon>Gemmatales</taxon>
        <taxon>Gemmataceae</taxon>
        <taxon>Urbifossiella</taxon>
    </lineage>
</organism>
<evidence type="ECO:0000259" key="4">
    <source>
        <dbReference type="Pfam" id="PF07587"/>
    </source>
</evidence>
<sequence length="565" mass="62042" precursor="true">MKPFRLLAAFAVTLGVTICLGDLTTAQDAPTKADKKAKNKNKNKLDPAAQAPLRPAVPVKPIVLPSGPKDAAALARIIDAEVDKALAAAKVATSPAATDEEFVRRVYLDVTGVIPTGEQARAFLDSKAEDRREKLIDDLLASPNFGKRLADVWFPKLFPRDSNNRFVLRDPLVKWLTDKFNANTPWNVFVFELVTATGTVEENPAVTYYLANRSVDKLTDGITQHFLGIQLQCAQCHNHPFTDWKQTEYWGMAEFFARVRPDNPKNANKGGDNTKVGVQETAARTKVKDFFPESAKQVAPKFLGGAEVKIAATEPARPILARWMTAPDNPFFAKAMVNRTWAALFGSGFVNPIDDMHDDNPASHPALLDAMARDFGRNGFDVKFLYKSILLSKAYGRTSKPAAGNDKDEALFSHQAVKVMSPEQLFDSLAQATGLSQQVAARQAKNPMAKGQPSGPRDQFVNFFLAGADAFTPTEYEAGIPQALRLMNSRQLAGNPQAVRLYQTNAKDEPRAVLEKMFLATLARRPTPAEVTRLTNYVQGAGTQAEGYGDVLWAILNSSEFTMIR</sequence>
<feature type="signal peptide" evidence="2">
    <location>
        <begin position="1"/>
        <end position="21"/>
    </location>
</feature>
<proteinExistence type="predicted"/>
<keyword evidence="2" id="KW-0732">Signal</keyword>
<evidence type="ECO:0000313" key="6">
    <source>
        <dbReference type="Proteomes" id="UP000319576"/>
    </source>
</evidence>
<gene>
    <name evidence="5" type="ORF">ETAA1_63380</name>
</gene>
<feature type="domain" description="DUF1549" evidence="3">
    <location>
        <begin position="78"/>
        <end position="260"/>
    </location>
</feature>
<feature type="chain" id="PRO_5022120013" description="DUF1553 domain-containing protein" evidence="2">
    <location>
        <begin position="22"/>
        <end position="565"/>
    </location>
</feature>
<feature type="region of interest" description="Disordered" evidence="1">
    <location>
        <begin position="29"/>
        <end position="51"/>
    </location>
</feature>
<dbReference type="OrthoDB" id="244077at2"/>